<keyword evidence="2" id="KW-1185">Reference proteome</keyword>
<dbReference type="EMBL" id="KV003149">
    <property type="protein sequence ID" value="KZV37233.1"/>
    <property type="molecule type" value="Genomic_DNA"/>
</dbReference>
<reference evidence="1 2" key="1">
    <citation type="journal article" date="2015" name="Proc. Natl. Acad. Sci. U.S.A.">
        <title>The resurrection genome of Boea hygrometrica: A blueprint for survival of dehydration.</title>
        <authorList>
            <person name="Xiao L."/>
            <person name="Yang G."/>
            <person name="Zhang L."/>
            <person name="Yang X."/>
            <person name="Zhao S."/>
            <person name="Ji Z."/>
            <person name="Zhou Q."/>
            <person name="Hu M."/>
            <person name="Wang Y."/>
            <person name="Chen M."/>
            <person name="Xu Y."/>
            <person name="Jin H."/>
            <person name="Xiao X."/>
            <person name="Hu G."/>
            <person name="Bao F."/>
            <person name="Hu Y."/>
            <person name="Wan P."/>
            <person name="Li L."/>
            <person name="Deng X."/>
            <person name="Kuang T."/>
            <person name="Xiang C."/>
            <person name="Zhu J.K."/>
            <person name="Oliver M.J."/>
            <person name="He Y."/>
        </authorList>
    </citation>
    <scope>NUCLEOTIDE SEQUENCE [LARGE SCALE GENOMIC DNA]</scope>
    <source>
        <strain evidence="2">cv. XS01</strain>
    </source>
</reference>
<sequence>MFGREYCVRAVRLCRLFLKSVHRVFGRFCAGRDLLAPSGNLNFGNCCSEGNADFTAGHGFNPADGALGGG</sequence>
<organism evidence="1 2">
    <name type="scientific">Dorcoceras hygrometricum</name>
    <dbReference type="NCBI Taxonomy" id="472368"/>
    <lineage>
        <taxon>Eukaryota</taxon>
        <taxon>Viridiplantae</taxon>
        <taxon>Streptophyta</taxon>
        <taxon>Embryophyta</taxon>
        <taxon>Tracheophyta</taxon>
        <taxon>Spermatophyta</taxon>
        <taxon>Magnoliopsida</taxon>
        <taxon>eudicotyledons</taxon>
        <taxon>Gunneridae</taxon>
        <taxon>Pentapetalae</taxon>
        <taxon>asterids</taxon>
        <taxon>lamiids</taxon>
        <taxon>Lamiales</taxon>
        <taxon>Gesneriaceae</taxon>
        <taxon>Didymocarpoideae</taxon>
        <taxon>Trichosporeae</taxon>
        <taxon>Loxocarpinae</taxon>
        <taxon>Dorcoceras</taxon>
    </lineage>
</organism>
<protein>
    <submittedName>
        <fullName evidence="1">Uncharacterized protein</fullName>
    </submittedName>
</protein>
<accession>A0A2Z7BRJ6</accession>
<evidence type="ECO:0000313" key="2">
    <source>
        <dbReference type="Proteomes" id="UP000250235"/>
    </source>
</evidence>
<gene>
    <name evidence="1" type="ORF">F511_23917</name>
</gene>
<dbReference type="AlphaFoldDB" id="A0A2Z7BRJ6"/>
<dbReference type="Proteomes" id="UP000250235">
    <property type="component" value="Unassembled WGS sequence"/>
</dbReference>
<proteinExistence type="predicted"/>
<name>A0A2Z7BRJ6_9LAMI</name>
<evidence type="ECO:0000313" key="1">
    <source>
        <dbReference type="EMBL" id="KZV37233.1"/>
    </source>
</evidence>